<protein>
    <submittedName>
        <fullName evidence="3">MBL fold metallo-hydrolase</fullName>
    </submittedName>
</protein>
<dbReference type="Pfam" id="PF12706">
    <property type="entry name" value="Lactamase_B_2"/>
    <property type="match status" value="1"/>
</dbReference>
<gene>
    <name evidence="3" type="ORF">H9850_01115</name>
</gene>
<dbReference type="PANTHER" id="PTHR43546:SF9">
    <property type="entry name" value="L-ASCORBATE-6-PHOSPHATE LACTONASE ULAG-RELATED"/>
    <property type="match status" value="1"/>
</dbReference>
<evidence type="ECO:0000259" key="2">
    <source>
        <dbReference type="Pfam" id="PF12706"/>
    </source>
</evidence>
<keyword evidence="1" id="KW-0378">Hydrolase</keyword>
<dbReference type="AlphaFoldDB" id="A0A9D1WBF4"/>
<sequence length="261" mass="29034">MQFQQIRSATSIVTFGDKRFLIDPMLAKMGTYPSVPNTSDTGRGNPDCELPCPMESLFEVDAVIATHLHFDHFDEVAIRELPKALPLFAQSQEEAQLLQGYGFKDVRVLLDDGVEFEGVTLYRTDCDHGSSSLVIMDGYKDMQLSEKASGVVFSSESESQRFYLAGDTIFCDKVVAAMTKFKPEIVAVNAAGAQYPLAHLLIMNQYDVLTLMKAFPDVDVIATHVEGVSHASVTRPMLREFAQQHHLTRLYIPNDGETLSF</sequence>
<dbReference type="SUPFAM" id="SSF56281">
    <property type="entry name" value="Metallo-hydrolase/oxidoreductase"/>
    <property type="match status" value="1"/>
</dbReference>
<reference evidence="3" key="1">
    <citation type="journal article" date="2021" name="PeerJ">
        <title>Extensive microbial diversity within the chicken gut microbiome revealed by metagenomics and culture.</title>
        <authorList>
            <person name="Gilroy R."/>
            <person name="Ravi A."/>
            <person name="Getino M."/>
            <person name="Pursley I."/>
            <person name="Horton D.L."/>
            <person name="Alikhan N.F."/>
            <person name="Baker D."/>
            <person name="Gharbi K."/>
            <person name="Hall N."/>
            <person name="Watson M."/>
            <person name="Adriaenssens E.M."/>
            <person name="Foster-Nyarko E."/>
            <person name="Jarju S."/>
            <person name="Secka A."/>
            <person name="Antonio M."/>
            <person name="Oren A."/>
            <person name="Chaudhuri R.R."/>
            <person name="La Ragione R."/>
            <person name="Hildebrand F."/>
            <person name="Pallen M.J."/>
        </authorList>
    </citation>
    <scope>NUCLEOTIDE SEQUENCE</scope>
    <source>
        <strain evidence="3">USASDec5-558</strain>
    </source>
</reference>
<comment type="caution">
    <text evidence="3">The sequence shown here is derived from an EMBL/GenBank/DDBJ whole genome shotgun (WGS) entry which is preliminary data.</text>
</comment>
<dbReference type="Proteomes" id="UP000886829">
    <property type="component" value="Unassembled WGS sequence"/>
</dbReference>
<dbReference type="GO" id="GO:0016787">
    <property type="term" value="F:hydrolase activity"/>
    <property type="evidence" value="ECO:0007669"/>
    <property type="project" value="UniProtKB-KW"/>
</dbReference>
<dbReference type="Gene3D" id="3.60.15.10">
    <property type="entry name" value="Ribonuclease Z/Hydroxyacylglutathione hydrolase-like"/>
    <property type="match status" value="1"/>
</dbReference>
<dbReference type="PANTHER" id="PTHR43546">
    <property type="entry name" value="UPF0173 METAL-DEPENDENT HYDROLASE MJ1163-RELATED"/>
    <property type="match status" value="1"/>
</dbReference>
<evidence type="ECO:0000313" key="4">
    <source>
        <dbReference type="Proteomes" id="UP000886829"/>
    </source>
</evidence>
<dbReference type="InterPro" id="IPR001279">
    <property type="entry name" value="Metallo-B-lactamas"/>
</dbReference>
<accession>A0A9D1WBF4</accession>
<dbReference type="EMBL" id="DXEV01000024">
    <property type="protein sequence ID" value="HIX56056.1"/>
    <property type="molecule type" value="Genomic_DNA"/>
</dbReference>
<feature type="domain" description="Metallo-beta-lactamase" evidence="2">
    <location>
        <begin position="19"/>
        <end position="224"/>
    </location>
</feature>
<name>A0A9D1WBF4_9GAMM</name>
<organism evidence="3 4">
    <name type="scientific">Candidatus Anaerobiospirillum pullistercoris</name>
    <dbReference type="NCBI Taxonomy" id="2838452"/>
    <lineage>
        <taxon>Bacteria</taxon>
        <taxon>Pseudomonadati</taxon>
        <taxon>Pseudomonadota</taxon>
        <taxon>Gammaproteobacteria</taxon>
        <taxon>Aeromonadales</taxon>
        <taxon>Succinivibrionaceae</taxon>
        <taxon>Anaerobiospirillum</taxon>
    </lineage>
</organism>
<evidence type="ECO:0000256" key="1">
    <source>
        <dbReference type="ARBA" id="ARBA00022801"/>
    </source>
</evidence>
<proteinExistence type="predicted"/>
<evidence type="ECO:0000313" key="3">
    <source>
        <dbReference type="EMBL" id="HIX56056.1"/>
    </source>
</evidence>
<dbReference type="InterPro" id="IPR036866">
    <property type="entry name" value="RibonucZ/Hydroxyglut_hydro"/>
</dbReference>
<reference evidence="3" key="2">
    <citation type="submission" date="2021-04" db="EMBL/GenBank/DDBJ databases">
        <authorList>
            <person name="Gilroy R."/>
        </authorList>
    </citation>
    <scope>NUCLEOTIDE SEQUENCE</scope>
    <source>
        <strain evidence="3">USASDec5-558</strain>
    </source>
</reference>
<dbReference type="InterPro" id="IPR050114">
    <property type="entry name" value="UPF0173_UPF0282_UlaG_hydrolase"/>
</dbReference>